<comment type="caution">
    <text evidence="2">The sequence shown here is derived from an EMBL/GenBank/DDBJ whole genome shotgun (WGS) entry which is preliminary data.</text>
</comment>
<dbReference type="RefSeq" id="WP_175310644.1">
    <property type="nucleotide sequence ID" value="NZ_CBCRYR010000031.1"/>
</dbReference>
<dbReference type="EC" id="2.7.7.33" evidence="2"/>
<evidence type="ECO:0000313" key="3">
    <source>
        <dbReference type="Proteomes" id="UP000536441"/>
    </source>
</evidence>
<feature type="domain" description="Nucleotidyl transferase" evidence="1">
    <location>
        <begin position="2"/>
        <end position="201"/>
    </location>
</feature>
<name>A0A7Y6B3G2_9SPHN</name>
<dbReference type="InterPro" id="IPR005835">
    <property type="entry name" value="NTP_transferase_dom"/>
</dbReference>
<sequence length="257" mass="29001">MKAVILAGGLGTRFAEETSLRPKPMIEIGGRPILWHIMKIYAAHGVTDFVICCGYKGYVIKEYFANYFLHMSDVTFDMKANEMIVHERRAEPWKVTLIDTGDTSMTGGRLKRVADHVKDEEAFFFTYGDGVGDIDITASLEYHRSHGKAATLTATYPPGRFGALHMEDGRITDFLEKPQGDGGMINGGFFVLSPKVLDYLEGDDTVWEQEPLRTLASDGELMAYEHHGFWQPMDTLRDKQHLESLWSGGKAPWCVWR</sequence>
<dbReference type="Pfam" id="PF00483">
    <property type="entry name" value="NTP_transferase"/>
    <property type="match status" value="1"/>
</dbReference>
<dbReference type="NCBIfam" id="TIGR02623">
    <property type="entry name" value="G1P_cyt_trans"/>
    <property type="match status" value="1"/>
</dbReference>
<dbReference type="EMBL" id="JABMCH010000049">
    <property type="protein sequence ID" value="NUU45856.1"/>
    <property type="molecule type" value="Genomic_DNA"/>
</dbReference>
<evidence type="ECO:0000259" key="1">
    <source>
        <dbReference type="Pfam" id="PF00483"/>
    </source>
</evidence>
<gene>
    <name evidence="2" type="primary">rfbF</name>
    <name evidence="2" type="ORF">HP438_02545</name>
</gene>
<evidence type="ECO:0000313" key="2">
    <source>
        <dbReference type="EMBL" id="NUU45856.1"/>
    </source>
</evidence>
<dbReference type="GO" id="GO:0009243">
    <property type="term" value="P:O antigen biosynthetic process"/>
    <property type="evidence" value="ECO:0007669"/>
    <property type="project" value="InterPro"/>
</dbReference>
<keyword evidence="2" id="KW-0808">Transferase</keyword>
<keyword evidence="3" id="KW-1185">Reference proteome</keyword>
<organism evidence="2 3">
    <name type="scientific">Sphingomonas zeae</name>
    <dbReference type="NCBI Taxonomy" id="1646122"/>
    <lineage>
        <taxon>Bacteria</taxon>
        <taxon>Pseudomonadati</taxon>
        <taxon>Pseudomonadota</taxon>
        <taxon>Alphaproteobacteria</taxon>
        <taxon>Sphingomonadales</taxon>
        <taxon>Sphingomonadaceae</taxon>
        <taxon>Sphingomonas</taxon>
    </lineage>
</organism>
<dbReference type="InterPro" id="IPR046981">
    <property type="entry name" value="G1P_cyt_trans"/>
</dbReference>
<dbReference type="CDD" id="cd02524">
    <property type="entry name" value="G1P_cytidylyltransferase"/>
    <property type="match status" value="1"/>
</dbReference>
<reference evidence="2 3" key="1">
    <citation type="submission" date="2020-05" db="EMBL/GenBank/DDBJ databases">
        <title>Genome Sequencing of Type Strains.</title>
        <authorList>
            <person name="Lemaire J.F."/>
            <person name="Inderbitzin P."/>
            <person name="Gregorio O.A."/>
            <person name="Collins S.B."/>
            <person name="Wespe N."/>
            <person name="Knight-Connoni V."/>
        </authorList>
    </citation>
    <scope>NUCLEOTIDE SEQUENCE [LARGE SCALE GENOMIC DNA]</scope>
    <source>
        <strain evidence="2 3">DSM 100049</strain>
    </source>
</reference>
<dbReference type="Proteomes" id="UP000536441">
    <property type="component" value="Unassembled WGS sequence"/>
</dbReference>
<dbReference type="GO" id="GO:0047343">
    <property type="term" value="F:glucose-1-phosphate cytidylyltransferase activity"/>
    <property type="evidence" value="ECO:0007669"/>
    <property type="project" value="UniProtKB-EC"/>
</dbReference>
<dbReference type="AlphaFoldDB" id="A0A7Y6B3G2"/>
<dbReference type="SUPFAM" id="SSF53448">
    <property type="entry name" value="Nucleotide-diphospho-sugar transferases"/>
    <property type="match status" value="1"/>
</dbReference>
<dbReference type="InterPro" id="IPR029044">
    <property type="entry name" value="Nucleotide-diphossugar_trans"/>
</dbReference>
<keyword evidence="2" id="KW-0548">Nucleotidyltransferase</keyword>
<protein>
    <submittedName>
        <fullName evidence="2">Glucose-1-phosphate cytidylyltransferase</fullName>
        <ecNumber evidence="2">2.7.7.33</ecNumber>
    </submittedName>
</protein>
<dbReference type="PANTHER" id="PTHR47183">
    <property type="entry name" value="GLUCOSE-1-PHOSPHATE CYTIDYLYLTRANSFERASE-RELATED"/>
    <property type="match status" value="1"/>
</dbReference>
<dbReference type="Gene3D" id="3.90.550.10">
    <property type="entry name" value="Spore Coat Polysaccharide Biosynthesis Protein SpsA, Chain A"/>
    <property type="match status" value="1"/>
</dbReference>
<dbReference type="PANTHER" id="PTHR47183:SF1">
    <property type="entry name" value="GLUCOSE-1-PHOSPHATE CYTIDYLYLTRANSFERASE"/>
    <property type="match status" value="1"/>
</dbReference>
<accession>A0A7Y6B3G2</accession>
<proteinExistence type="predicted"/>
<dbReference type="InterPro" id="IPR013446">
    <property type="entry name" value="G1P_cyt_trans-like"/>
</dbReference>